<keyword evidence="4" id="KW-1185">Reference proteome</keyword>
<dbReference type="PANTHER" id="PTHR12598:SF0">
    <property type="entry name" value="COPPER HOMEOSTASIS PROTEIN CUTC HOMOLOG"/>
    <property type="match status" value="1"/>
</dbReference>
<dbReference type="RefSeq" id="WP_309797474.1">
    <property type="nucleotide sequence ID" value="NZ_BAAAHY010000001.1"/>
</dbReference>
<dbReference type="InterPro" id="IPR036822">
    <property type="entry name" value="CutC-like_dom_sf"/>
</dbReference>
<evidence type="ECO:0000313" key="3">
    <source>
        <dbReference type="EMBL" id="MDR6269286.1"/>
    </source>
</evidence>
<name>A0ABU1JCX7_9MICC</name>
<dbReference type="HAMAP" id="MF_00795">
    <property type="entry name" value="CutC"/>
    <property type="match status" value="1"/>
</dbReference>
<protein>
    <recommendedName>
        <fullName evidence="2">PF03932 family protein CutC</fullName>
    </recommendedName>
</protein>
<sequence length="263" mass="26252">MNQAGHPVPVLEIAIASAAGAVAAQLGGADRLELCNALELGGVTPSAGLTASVLAATELPVHVLIRPRPGDFCYDASEIGTAEHEAQLLARQGAAGIVLGALTGDGQIDVAATSRIIAAAKSVAPAVEITFHKAFDQSADPLPALQLLAGLGVDRVLSSGQAQRARDGIPVLSAMAAQRSGVQIMAGGGVLPADIADLSRLARVDAVHFSAKRPGPSAANVGISLGSADGADPNAYFVTDQALVRQARAEIAALAGAGQNSGQ</sequence>
<dbReference type="Proteomes" id="UP001185069">
    <property type="component" value="Unassembled WGS sequence"/>
</dbReference>
<comment type="similarity">
    <text evidence="1 2">Belongs to the CutC family.</text>
</comment>
<evidence type="ECO:0000256" key="2">
    <source>
        <dbReference type="HAMAP-Rule" id="MF_00795"/>
    </source>
</evidence>
<organism evidence="3 4">
    <name type="scientific">Arthrobacter russicus</name>
    <dbReference type="NCBI Taxonomy" id="172040"/>
    <lineage>
        <taxon>Bacteria</taxon>
        <taxon>Bacillati</taxon>
        <taxon>Actinomycetota</taxon>
        <taxon>Actinomycetes</taxon>
        <taxon>Micrococcales</taxon>
        <taxon>Micrococcaceae</taxon>
        <taxon>Arthrobacter</taxon>
    </lineage>
</organism>
<dbReference type="SUPFAM" id="SSF110395">
    <property type="entry name" value="CutC-like"/>
    <property type="match status" value="1"/>
</dbReference>
<evidence type="ECO:0000313" key="4">
    <source>
        <dbReference type="Proteomes" id="UP001185069"/>
    </source>
</evidence>
<dbReference type="EMBL" id="JAVDQF010000001">
    <property type="protein sequence ID" value="MDR6269286.1"/>
    <property type="molecule type" value="Genomic_DNA"/>
</dbReference>
<dbReference type="Gene3D" id="3.20.20.380">
    <property type="entry name" value="Copper homeostasis (CutC) domain"/>
    <property type="match status" value="1"/>
</dbReference>
<dbReference type="InterPro" id="IPR005627">
    <property type="entry name" value="CutC-like"/>
</dbReference>
<reference evidence="3 4" key="1">
    <citation type="submission" date="2023-07" db="EMBL/GenBank/DDBJ databases">
        <title>Sequencing the genomes of 1000 actinobacteria strains.</title>
        <authorList>
            <person name="Klenk H.-P."/>
        </authorList>
    </citation>
    <scope>NUCLEOTIDE SEQUENCE [LARGE SCALE GENOMIC DNA]</scope>
    <source>
        <strain evidence="3 4">DSM 14555</strain>
    </source>
</reference>
<proteinExistence type="inferred from homology"/>
<dbReference type="PANTHER" id="PTHR12598">
    <property type="entry name" value="COPPER HOMEOSTASIS PROTEIN CUTC"/>
    <property type="match status" value="1"/>
</dbReference>
<gene>
    <name evidence="2" type="primary">cutC</name>
    <name evidence="3" type="ORF">JOE69_001524</name>
</gene>
<comment type="caution">
    <text evidence="3">The sequence shown here is derived from an EMBL/GenBank/DDBJ whole genome shotgun (WGS) entry which is preliminary data.</text>
</comment>
<comment type="subcellular location">
    <subcellularLocation>
        <location evidence="2">Cytoplasm</location>
    </subcellularLocation>
</comment>
<keyword evidence="2" id="KW-0963">Cytoplasm</keyword>
<comment type="caution">
    <text evidence="2">Once thought to be involved in copper homeostasis, experiments in E.coli have shown this is not the case.</text>
</comment>
<accession>A0ABU1JCX7</accession>
<evidence type="ECO:0000256" key="1">
    <source>
        <dbReference type="ARBA" id="ARBA00007768"/>
    </source>
</evidence>
<dbReference type="Pfam" id="PF03932">
    <property type="entry name" value="CutC"/>
    <property type="match status" value="1"/>
</dbReference>